<name>A0A382FUG0_9ZZZZ</name>
<dbReference type="GO" id="GO:0051287">
    <property type="term" value="F:NAD binding"/>
    <property type="evidence" value="ECO:0007669"/>
    <property type="project" value="InterPro"/>
</dbReference>
<dbReference type="Gene3D" id="3.40.50.720">
    <property type="entry name" value="NAD(P)-binding Rossmann-like Domain"/>
    <property type="match status" value="1"/>
</dbReference>
<protein>
    <recommendedName>
        <fullName evidence="1">D-isomer specific 2-hydroxyacid dehydrogenase catalytic domain-containing protein</fullName>
    </recommendedName>
</protein>
<feature type="domain" description="D-isomer specific 2-hydroxyacid dehydrogenase catalytic" evidence="1">
    <location>
        <begin position="20"/>
        <end position="81"/>
    </location>
</feature>
<dbReference type="InterPro" id="IPR006139">
    <property type="entry name" value="D-isomer_2_OHA_DH_cat_dom"/>
</dbReference>
<gene>
    <name evidence="2" type="ORF">METZ01_LOCUS219572</name>
</gene>
<sequence>MKPPLVAVTDSVFASLEPTYKILATLNADIRLAKEPTPDAILEVAREADALLVTYASITSEIINELENCRVIGRFGIGVDN</sequence>
<evidence type="ECO:0000259" key="1">
    <source>
        <dbReference type="Pfam" id="PF00389"/>
    </source>
</evidence>
<evidence type="ECO:0000313" key="2">
    <source>
        <dbReference type="EMBL" id="SVB66718.1"/>
    </source>
</evidence>
<dbReference type="GO" id="GO:0016616">
    <property type="term" value="F:oxidoreductase activity, acting on the CH-OH group of donors, NAD or NADP as acceptor"/>
    <property type="evidence" value="ECO:0007669"/>
    <property type="project" value="InterPro"/>
</dbReference>
<organism evidence="2">
    <name type="scientific">marine metagenome</name>
    <dbReference type="NCBI Taxonomy" id="408172"/>
    <lineage>
        <taxon>unclassified sequences</taxon>
        <taxon>metagenomes</taxon>
        <taxon>ecological metagenomes</taxon>
    </lineage>
</organism>
<feature type="non-terminal residue" evidence="2">
    <location>
        <position position="81"/>
    </location>
</feature>
<proteinExistence type="predicted"/>
<dbReference type="Pfam" id="PF00389">
    <property type="entry name" value="2-Hacid_dh"/>
    <property type="match status" value="1"/>
</dbReference>
<accession>A0A382FUG0</accession>
<dbReference type="SUPFAM" id="SSF52283">
    <property type="entry name" value="Formate/glycerate dehydrogenase catalytic domain-like"/>
    <property type="match status" value="1"/>
</dbReference>
<dbReference type="EMBL" id="UINC01051960">
    <property type="protein sequence ID" value="SVB66718.1"/>
    <property type="molecule type" value="Genomic_DNA"/>
</dbReference>
<dbReference type="AlphaFoldDB" id="A0A382FUG0"/>
<reference evidence="2" key="1">
    <citation type="submission" date="2018-05" db="EMBL/GenBank/DDBJ databases">
        <authorList>
            <person name="Lanie J.A."/>
            <person name="Ng W.-L."/>
            <person name="Kazmierczak K.M."/>
            <person name="Andrzejewski T.M."/>
            <person name="Davidsen T.M."/>
            <person name="Wayne K.J."/>
            <person name="Tettelin H."/>
            <person name="Glass J.I."/>
            <person name="Rusch D."/>
            <person name="Podicherti R."/>
            <person name="Tsui H.-C.T."/>
            <person name="Winkler M.E."/>
        </authorList>
    </citation>
    <scope>NUCLEOTIDE SEQUENCE</scope>
</reference>